<gene>
    <name evidence="1" type="ORF">HDA36_002068</name>
</gene>
<sequence>MAVERVVDLSHPVGPRTQVFPGDEPPQISPSCSLAADGYNSVRIRLSSHTGTHADAPYHFLADGPRLDELPLELFCGPAVVVDATGLEPRTAIGPGALEPWADLLVPGAAVLVRTGWDRHYGTERYYDHPYLAGETARALVERGVRTLGVDTLSPDQTPYGGVEADDWSAHHAVLGAGGTIIENLCRLDRIDFADPWFCAFPLRLSSGDGAPVRAVAMDRRR</sequence>
<dbReference type="Gene3D" id="3.50.30.50">
    <property type="entry name" value="Putative cyclase"/>
    <property type="match status" value="1"/>
</dbReference>
<dbReference type="InterPro" id="IPR007325">
    <property type="entry name" value="KFase/CYL"/>
</dbReference>
<dbReference type="Proteomes" id="UP000572635">
    <property type="component" value="Unassembled WGS sequence"/>
</dbReference>
<proteinExistence type="predicted"/>
<dbReference type="InterPro" id="IPR037175">
    <property type="entry name" value="KFase_sf"/>
</dbReference>
<protein>
    <submittedName>
        <fullName evidence="1">Kynurenine formamidase</fullName>
    </submittedName>
</protein>
<dbReference type="Pfam" id="PF04199">
    <property type="entry name" value="Cyclase"/>
    <property type="match status" value="1"/>
</dbReference>
<dbReference type="RefSeq" id="WP_184391616.1">
    <property type="nucleotide sequence ID" value="NZ_BAAAJD010000058.1"/>
</dbReference>
<dbReference type="PANTHER" id="PTHR31118">
    <property type="entry name" value="CYCLASE-LIKE PROTEIN 2"/>
    <property type="match status" value="1"/>
</dbReference>
<dbReference type="GO" id="GO:0004061">
    <property type="term" value="F:arylformamidase activity"/>
    <property type="evidence" value="ECO:0007669"/>
    <property type="project" value="InterPro"/>
</dbReference>
<evidence type="ECO:0000313" key="1">
    <source>
        <dbReference type="EMBL" id="MBB5431984.1"/>
    </source>
</evidence>
<dbReference type="SUPFAM" id="SSF102198">
    <property type="entry name" value="Putative cyclase"/>
    <property type="match status" value="1"/>
</dbReference>
<dbReference type="PANTHER" id="PTHR31118:SF32">
    <property type="entry name" value="KYNURENINE FORMAMIDASE"/>
    <property type="match status" value="1"/>
</dbReference>
<evidence type="ECO:0000313" key="2">
    <source>
        <dbReference type="Proteomes" id="UP000572635"/>
    </source>
</evidence>
<dbReference type="GO" id="GO:0019441">
    <property type="term" value="P:L-tryptophan catabolic process to kynurenine"/>
    <property type="evidence" value="ECO:0007669"/>
    <property type="project" value="InterPro"/>
</dbReference>
<organism evidence="1 2">
    <name type="scientific">Nocardiopsis composta</name>
    <dbReference type="NCBI Taxonomy" id="157465"/>
    <lineage>
        <taxon>Bacteria</taxon>
        <taxon>Bacillati</taxon>
        <taxon>Actinomycetota</taxon>
        <taxon>Actinomycetes</taxon>
        <taxon>Streptosporangiales</taxon>
        <taxon>Nocardiopsidaceae</taxon>
        <taxon>Nocardiopsis</taxon>
    </lineage>
</organism>
<name>A0A7W8QL53_9ACTN</name>
<reference evidence="1 2" key="1">
    <citation type="submission" date="2020-08" db="EMBL/GenBank/DDBJ databases">
        <title>Sequencing the genomes of 1000 actinobacteria strains.</title>
        <authorList>
            <person name="Klenk H.-P."/>
        </authorList>
    </citation>
    <scope>NUCLEOTIDE SEQUENCE [LARGE SCALE GENOMIC DNA]</scope>
    <source>
        <strain evidence="1 2">DSM 44551</strain>
    </source>
</reference>
<dbReference type="EMBL" id="JACHDB010000001">
    <property type="protein sequence ID" value="MBB5431984.1"/>
    <property type="molecule type" value="Genomic_DNA"/>
</dbReference>
<comment type="caution">
    <text evidence="1">The sequence shown here is derived from an EMBL/GenBank/DDBJ whole genome shotgun (WGS) entry which is preliminary data.</text>
</comment>
<keyword evidence="2" id="KW-1185">Reference proteome</keyword>
<accession>A0A7W8QL53</accession>
<dbReference type="AlphaFoldDB" id="A0A7W8QL53"/>